<name>A0A410UZQ3_9BRAD</name>
<reference evidence="1" key="1">
    <citation type="journal article" date="2014" name="Int. J. Syst. Evol. Microbiol.">
        <title>Complete genome sequence of Corynebacterium casei LMG S-19264T (=DSM 44701T), isolated from a smear-ripened cheese.</title>
        <authorList>
            <consortium name="US DOE Joint Genome Institute (JGI-PGF)"/>
            <person name="Walter F."/>
            <person name="Albersmeier A."/>
            <person name="Kalinowski J."/>
            <person name="Ruckert C."/>
        </authorList>
    </citation>
    <scope>NUCLEOTIDE SEQUENCE</scope>
    <source>
        <strain evidence="1">CGMCC 1.15034</strain>
    </source>
</reference>
<evidence type="ECO:0000313" key="2">
    <source>
        <dbReference type="EMBL" id="QOZ57942.1"/>
    </source>
</evidence>
<keyword evidence="3" id="KW-1185">Reference proteome</keyword>
<evidence type="ECO:0000313" key="3">
    <source>
        <dbReference type="Proteomes" id="UP000593880"/>
    </source>
</evidence>
<reference evidence="1" key="3">
    <citation type="submission" date="2022-12" db="EMBL/GenBank/DDBJ databases">
        <authorList>
            <person name="Sun Q."/>
            <person name="Zhou Y."/>
        </authorList>
    </citation>
    <scope>NUCLEOTIDE SEQUENCE</scope>
    <source>
        <strain evidence="1">CGMCC 1.15034</strain>
    </source>
</reference>
<evidence type="ECO:0000313" key="1">
    <source>
        <dbReference type="EMBL" id="GGI30828.1"/>
    </source>
</evidence>
<accession>A0A410UZQ3</accession>
<evidence type="ECO:0008006" key="5">
    <source>
        <dbReference type="Google" id="ProtNLM"/>
    </source>
</evidence>
<organism evidence="1 4">
    <name type="scientific">Bradyrhizobium guangdongense</name>
    <dbReference type="NCBI Taxonomy" id="1325090"/>
    <lineage>
        <taxon>Bacteria</taxon>
        <taxon>Pseudomonadati</taxon>
        <taxon>Pseudomonadota</taxon>
        <taxon>Alphaproteobacteria</taxon>
        <taxon>Hyphomicrobiales</taxon>
        <taxon>Nitrobacteraceae</taxon>
        <taxon>Bradyrhizobium</taxon>
    </lineage>
</organism>
<evidence type="ECO:0000313" key="4">
    <source>
        <dbReference type="Proteomes" id="UP000625079"/>
    </source>
</evidence>
<dbReference type="Proteomes" id="UP000593880">
    <property type="component" value="Chromosome"/>
</dbReference>
<dbReference type="AlphaFoldDB" id="A0A410UZQ3"/>
<dbReference type="EMBL" id="BMHC01000019">
    <property type="protein sequence ID" value="GGI30828.1"/>
    <property type="molecule type" value="Genomic_DNA"/>
</dbReference>
<protein>
    <recommendedName>
        <fullName evidence="5">PH domain-containing protein</fullName>
    </recommendedName>
</protein>
<dbReference type="EMBL" id="CP030057">
    <property type="protein sequence ID" value="QOZ57942.1"/>
    <property type="molecule type" value="Genomic_DNA"/>
</dbReference>
<sequence>MNVEYDPEREAVAAMKLAAEADGAERQRWINAALAWIELTRLRGPVRPRAARRDGLVVGGALRASIADRIQYVPYFCDAIVRRDARG</sequence>
<dbReference type="Proteomes" id="UP000625079">
    <property type="component" value="Unassembled WGS sequence"/>
</dbReference>
<gene>
    <name evidence="1" type="ORF">GCM10010987_61380</name>
    <name evidence="2" type="ORF">XH86_03635</name>
</gene>
<proteinExistence type="predicted"/>
<reference evidence="2 3" key="2">
    <citation type="submission" date="2018-06" db="EMBL/GenBank/DDBJ databases">
        <title>Comparative genomics of rhizobia nodulating Arachis hypogaea in China.</title>
        <authorList>
            <person name="Li Y."/>
        </authorList>
    </citation>
    <scope>NUCLEOTIDE SEQUENCE [LARGE SCALE GENOMIC DNA]</scope>
    <source>
        <strain evidence="2 3">CCBAU 51658</strain>
    </source>
</reference>
<dbReference type="OrthoDB" id="8253308at2"/>